<reference evidence="3" key="1">
    <citation type="submission" date="2020-10" db="EMBL/GenBank/DDBJ databases">
        <authorList>
            <person name="Gilroy R."/>
        </authorList>
    </citation>
    <scope>NUCLEOTIDE SEQUENCE</scope>
    <source>
        <strain evidence="3">CHK195-11698</strain>
    </source>
</reference>
<dbReference type="Pfam" id="PF04203">
    <property type="entry name" value="Sortase"/>
    <property type="match status" value="1"/>
</dbReference>
<dbReference type="Gene3D" id="2.40.260.10">
    <property type="entry name" value="Sortase"/>
    <property type="match status" value="1"/>
</dbReference>
<dbReference type="InterPro" id="IPR023365">
    <property type="entry name" value="Sortase_dom-sf"/>
</dbReference>
<sequence>MAKKRKKNFKKKSYWFSNLLLVVCLGVFLYCGYQLVSIYLEYQQMDESYEVLREAAVTMPEDDGLPVVDLNALREINPEIVAYLYVPDTNISYPVTQAADNDKYLHLDASLNSSRAGSIFVDANNTPGFSDQNTILYGHHMKNGSMFKDIQNYCRDADYLASHQDVYLYLDDGIAHYRVFSSDVVEATSDIYTMSFASDEAYANYLNQRVQASHGTPVSTPDKLESILTLSTCTNVTETSRYIAQAYYVETLPYD</sequence>
<evidence type="ECO:0000256" key="2">
    <source>
        <dbReference type="PIRSR" id="PIRSR605754-1"/>
    </source>
</evidence>
<protein>
    <submittedName>
        <fullName evidence="3">Class B sortase</fullName>
        <ecNumber evidence="3">3.4.22.71</ecNumber>
    </submittedName>
</protein>
<name>A0A9D1KZE9_9FIRM</name>
<dbReference type="SUPFAM" id="SSF63817">
    <property type="entry name" value="Sortase"/>
    <property type="match status" value="1"/>
</dbReference>
<feature type="active site" description="Acyl-thioester intermediate" evidence="2">
    <location>
        <position position="233"/>
    </location>
</feature>
<dbReference type="InterPro" id="IPR009835">
    <property type="entry name" value="SrtB"/>
</dbReference>
<gene>
    <name evidence="3" type="primary">srtB</name>
    <name evidence="3" type="ORF">IAD15_01075</name>
</gene>
<dbReference type="CDD" id="cd05826">
    <property type="entry name" value="Sortase_B"/>
    <property type="match status" value="1"/>
</dbReference>
<dbReference type="EMBL" id="DVMJ01000007">
    <property type="protein sequence ID" value="HIU12654.1"/>
    <property type="molecule type" value="Genomic_DNA"/>
</dbReference>
<evidence type="ECO:0000313" key="3">
    <source>
        <dbReference type="EMBL" id="HIU12654.1"/>
    </source>
</evidence>
<comment type="caution">
    <text evidence="3">The sequence shown here is derived from an EMBL/GenBank/DDBJ whole genome shotgun (WGS) entry which is preliminary data.</text>
</comment>
<dbReference type="EC" id="3.4.22.71" evidence="3"/>
<dbReference type="Proteomes" id="UP000824175">
    <property type="component" value="Unassembled WGS sequence"/>
</dbReference>
<accession>A0A9D1KZE9</accession>
<proteinExistence type="predicted"/>
<reference evidence="3" key="2">
    <citation type="journal article" date="2021" name="PeerJ">
        <title>Extensive microbial diversity within the chicken gut microbiome revealed by metagenomics and culture.</title>
        <authorList>
            <person name="Gilroy R."/>
            <person name="Ravi A."/>
            <person name="Getino M."/>
            <person name="Pursley I."/>
            <person name="Horton D.L."/>
            <person name="Alikhan N.F."/>
            <person name="Baker D."/>
            <person name="Gharbi K."/>
            <person name="Hall N."/>
            <person name="Watson M."/>
            <person name="Adriaenssens E.M."/>
            <person name="Foster-Nyarko E."/>
            <person name="Jarju S."/>
            <person name="Secka A."/>
            <person name="Antonio M."/>
            <person name="Oren A."/>
            <person name="Chaudhuri R.R."/>
            <person name="La Ragione R."/>
            <person name="Hildebrand F."/>
            <person name="Pallen M.J."/>
        </authorList>
    </citation>
    <scope>NUCLEOTIDE SEQUENCE</scope>
    <source>
        <strain evidence="3">CHK195-11698</strain>
    </source>
</reference>
<dbReference type="InterPro" id="IPR005754">
    <property type="entry name" value="Sortase"/>
</dbReference>
<dbReference type="AlphaFoldDB" id="A0A9D1KZE9"/>
<keyword evidence="1 3" id="KW-0378">Hydrolase</keyword>
<dbReference type="GO" id="GO:0016787">
    <property type="term" value="F:hydrolase activity"/>
    <property type="evidence" value="ECO:0007669"/>
    <property type="project" value="UniProtKB-KW"/>
</dbReference>
<organism evidence="3 4">
    <name type="scientific">Candidatus Fimiplasma intestinipullorum</name>
    <dbReference type="NCBI Taxonomy" id="2840825"/>
    <lineage>
        <taxon>Bacteria</taxon>
        <taxon>Bacillati</taxon>
        <taxon>Bacillota</taxon>
        <taxon>Clostridia</taxon>
        <taxon>Eubacteriales</taxon>
        <taxon>Candidatus Fimiplasma</taxon>
    </lineage>
</organism>
<evidence type="ECO:0000256" key="1">
    <source>
        <dbReference type="ARBA" id="ARBA00022801"/>
    </source>
</evidence>
<evidence type="ECO:0000313" key="4">
    <source>
        <dbReference type="Proteomes" id="UP000824175"/>
    </source>
</evidence>
<feature type="active site" description="Proton donor/acceptor" evidence="2">
    <location>
        <position position="139"/>
    </location>
</feature>
<dbReference type="NCBIfam" id="TIGR03064">
    <property type="entry name" value="sortase_srtB"/>
    <property type="match status" value="1"/>
</dbReference>